<organism evidence="2 3">
    <name type="scientific">Neocallimastix californiae</name>
    <dbReference type="NCBI Taxonomy" id="1754190"/>
    <lineage>
        <taxon>Eukaryota</taxon>
        <taxon>Fungi</taxon>
        <taxon>Fungi incertae sedis</taxon>
        <taxon>Chytridiomycota</taxon>
        <taxon>Chytridiomycota incertae sedis</taxon>
        <taxon>Neocallimastigomycetes</taxon>
        <taxon>Neocallimastigales</taxon>
        <taxon>Neocallimastigaceae</taxon>
        <taxon>Neocallimastix</taxon>
    </lineage>
</organism>
<dbReference type="EMBL" id="MCOG01000625">
    <property type="protein sequence ID" value="ORX96391.1"/>
    <property type="molecule type" value="Genomic_DNA"/>
</dbReference>
<protein>
    <recommendedName>
        <fullName evidence="4">Scaffoldin</fullName>
    </recommendedName>
</protein>
<name>A0A1Y1YEB4_9FUNG</name>
<comment type="caution">
    <text evidence="2">The sequence shown here is derived from an EMBL/GenBank/DDBJ whole genome shotgun (WGS) entry which is preliminary data.</text>
</comment>
<feature type="signal peptide" evidence="1">
    <location>
        <begin position="1"/>
        <end position="29"/>
    </location>
</feature>
<dbReference type="Proteomes" id="UP000193920">
    <property type="component" value="Unassembled WGS sequence"/>
</dbReference>
<evidence type="ECO:0000313" key="3">
    <source>
        <dbReference type="Proteomes" id="UP000193920"/>
    </source>
</evidence>
<gene>
    <name evidence="2" type="ORF">LY90DRAFT_678909</name>
</gene>
<evidence type="ECO:0008006" key="4">
    <source>
        <dbReference type="Google" id="ProtNLM"/>
    </source>
</evidence>
<reference evidence="2 3" key="1">
    <citation type="submission" date="2016-08" db="EMBL/GenBank/DDBJ databases">
        <title>A Parts List for Fungal Cellulosomes Revealed by Comparative Genomics.</title>
        <authorList>
            <consortium name="DOE Joint Genome Institute"/>
            <person name="Haitjema C.H."/>
            <person name="Gilmore S.P."/>
            <person name="Henske J.K."/>
            <person name="Solomon K.V."/>
            <person name="De Groot R."/>
            <person name="Kuo A."/>
            <person name="Mondo S.J."/>
            <person name="Salamov A.A."/>
            <person name="Labutti K."/>
            <person name="Zhao Z."/>
            <person name="Chiniquy J."/>
            <person name="Barry K."/>
            <person name="Brewer H.M."/>
            <person name="Purvine S.O."/>
            <person name="Wright A.T."/>
            <person name="Boxma B."/>
            <person name="Van Alen T."/>
            <person name="Hackstein J.H."/>
            <person name="Baker S.E."/>
            <person name="Grigoriev I.V."/>
            <person name="O'Malley M.A."/>
        </authorList>
    </citation>
    <scope>NUCLEOTIDE SEQUENCE [LARGE SCALE GENOMIC DNA]</scope>
    <source>
        <strain evidence="2 3">G1</strain>
    </source>
</reference>
<feature type="non-terminal residue" evidence="2">
    <location>
        <position position="1155"/>
    </location>
</feature>
<keyword evidence="3" id="KW-1185">Reference proteome</keyword>
<feature type="chain" id="PRO_5013299451" description="Scaffoldin" evidence="1">
    <location>
        <begin position="30"/>
        <end position="1155"/>
    </location>
</feature>
<keyword evidence="1" id="KW-0732">Signal</keyword>
<evidence type="ECO:0000256" key="1">
    <source>
        <dbReference type="SAM" id="SignalP"/>
    </source>
</evidence>
<sequence length="1155" mass="129301">MILRNSLYHLFKISLLCILLLYQLRYVLADGQEKKLQSCESLTNLTQTECSTPSNVSGIKYDYDYCISKDNEIKEIKFSYKMSSGNRHELGSCFSKLNQDIYIFNANNELIDLTEEGVNGENFVENYVMYVCSILTCSKTSGYIKIDNFYKKLNEIPSDWENNCRSYYLYTSNDKFEELQTTHSTVCSEELWKNNPYYELKYDIFYFINHTNDQNLPVNANAICGVGQEGNLFYYKDNSEEDNSEEDNSEKYKSGLCLGVKSEDKTPVEIEFDYLDSPEYYLTKSTGNTGFSINLRQSFILKRTANIIYHYNLRNDESTVIVDMDTKQKVDSNSLEETFKKDNLSDSDLSKYNIYKCNSGICEIYYGHNVVNVKTTDIINLNNTTSTYFDSEYLASIAILNCDDNSCKRTYGYIKTSDDFYYSISYPKFNNTKLTDRDFISNCNTNADIGKLITGGNFCQKIGYSITDPMKEPVGDKYIYYIISAEEKTIFHDKDMGKSLIISATTNTLIFDGLSTNKGLKLFGNGAIIKVEESDINKFQNALTLYYCDDKGLCKSLNGYVTDGNDNYYQIYSDGSDSTPVNQDNECTSESIGKLDNYHKFCLGHESISFLTNGDKAYYIFKKDGNNYSLVRGIPNIFAIEDHNYSGDLPKFNVINTDSLDKIDLGTSTAIDLTNNKDDLALFNCDTSTNVCKQTFGYIKSNDSSPTYYSFNKDKINTIVDLTSTPLPTCATDNDVGKLQPNGSLCLINSESSVIEETMINYKEYVISVSTDNIFLKNEDDTKKNIVIKATDSAFYYDNFCSEDIVLTTKASKIETTAIDKTIDESSLVAYSCNIEGICTQVGGFVTNGKNEYFELTNSSNSSKVASLYTDCSSINQLTTGGKLCVNNNISYALGFLTDGTKYYMSYNGSTYSLIIAKKNIFIIREVEDASDGTNIVNVETSEIVTTTDKINYYVLKNIVLFLCDRNKTKLCNQTFGYIKIESEYYAIASNNTNSKYSNSGVKTCQDVQSIIGELTSSGGLCLGGTNSGSLADSVYVMSGRSDSIFSNGTKSILIKSTINSHVLNNLVDNTNDGGVKLFEKNKLLTVTSDIDDGSSLSLYICNSEGICYSAEGYAKNSNGYYSILSGSSTKMNGDANSDCLDNNTTGVLNSNKEF</sequence>
<dbReference type="OrthoDB" id="10683495at2759"/>
<accession>A0A1Y1YEB4</accession>
<evidence type="ECO:0000313" key="2">
    <source>
        <dbReference type="EMBL" id="ORX96391.1"/>
    </source>
</evidence>
<dbReference type="AlphaFoldDB" id="A0A1Y1YEB4"/>
<proteinExistence type="predicted"/>